<evidence type="ECO:0000313" key="5">
    <source>
        <dbReference type="EMBL" id="ERK38424.1"/>
    </source>
</evidence>
<dbReference type="Proteomes" id="UP000016648">
    <property type="component" value="Unassembled WGS sequence"/>
</dbReference>
<dbReference type="AlphaFoldDB" id="U2P422"/>
<dbReference type="InterPro" id="IPR029479">
    <property type="entry name" value="Nitroreductase"/>
</dbReference>
<dbReference type="RefSeq" id="WP_021590686.1">
    <property type="nucleotide sequence ID" value="NZ_AWEY01000039.1"/>
</dbReference>
<dbReference type="PATRIC" id="fig|1115809.3.peg.2375"/>
<dbReference type="GO" id="GO:0016491">
    <property type="term" value="F:oxidoreductase activity"/>
    <property type="evidence" value="ECO:0007669"/>
    <property type="project" value="UniProtKB-KW"/>
</dbReference>
<evidence type="ECO:0000256" key="2">
    <source>
        <dbReference type="ARBA" id="ARBA00022643"/>
    </source>
</evidence>
<dbReference type="InterPro" id="IPR050627">
    <property type="entry name" value="Nitroreductase/BluB"/>
</dbReference>
<feature type="domain" description="Nitroreductase" evidence="4">
    <location>
        <begin position="63"/>
        <end position="148"/>
    </location>
</feature>
<evidence type="ECO:0000256" key="1">
    <source>
        <dbReference type="ARBA" id="ARBA00022630"/>
    </source>
</evidence>
<evidence type="ECO:0000259" key="4">
    <source>
        <dbReference type="Pfam" id="PF00881"/>
    </source>
</evidence>
<proteinExistence type="predicted"/>
<sequence length="170" mass="19165">MTTILERCRQRFSVRKFTDEPVSNEELNYILEAARLAPSAVNRQPWKFVIVASDYGKAMLRACYDREWFKSAPLYIICMKNVEENWIRPADGKAHGDIDVAIATEHMCLAAAERNLGTCWVCNYDVAKLAACFPEEHCEAVAIIPVGHVAADCPCSTKKRKTLESIVVRV</sequence>
<protein>
    <submittedName>
        <fullName evidence="5">Nitroreductase family protein</fullName>
    </submittedName>
</protein>
<gene>
    <name evidence="5" type="ORF">HMPREF9135_0937</name>
</gene>
<keyword evidence="2" id="KW-0288">FMN</keyword>
<dbReference type="Pfam" id="PF00881">
    <property type="entry name" value="Nitroreductase"/>
    <property type="match status" value="2"/>
</dbReference>
<name>U2P422_9BACT</name>
<evidence type="ECO:0000256" key="3">
    <source>
        <dbReference type="ARBA" id="ARBA00023002"/>
    </source>
</evidence>
<dbReference type="SUPFAM" id="SSF55469">
    <property type="entry name" value="FMN-dependent nitroreductase-like"/>
    <property type="match status" value="1"/>
</dbReference>
<keyword evidence="6" id="KW-1185">Reference proteome</keyword>
<dbReference type="Gene3D" id="3.40.109.10">
    <property type="entry name" value="NADH Oxidase"/>
    <property type="match status" value="1"/>
</dbReference>
<feature type="domain" description="Nitroreductase" evidence="4">
    <location>
        <begin position="9"/>
        <end position="53"/>
    </location>
</feature>
<organism evidence="5 6">
    <name type="scientific">Segatella baroniae F0067</name>
    <dbReference type="NCBI Taxonomy" id="1115809"/>
    <lineage>
        <taxon>Bacteria</taxon>
        <taxon>Pseudomonadati</taxon>
        <taxon>Bacteroidota</taxon>
        <taxon>Bacteroidia</taxon>
        <taxon>Bacteroidales</taxon>
        <taxon>Prevotellaceae</taxon>
        <taxon>Segatella</taxon>
    </lineage>
</organism>
<reference evidence="5 6" key="1">
    <citation type="submission" date="2013-08" db="EMBL/GenBank/DDBJ databases">
        <authorList>
            <person name="Durkin A.S."/>
            <person name="Haft D.R."/>
            <person name="McCorrison J."/>
            <person name="Torralba M."/>
            <person name="Gillis M."/>
            <person name="Haft D.H."/>
            <person name="Methe B."/>
            <person name="Sutton G."/>
            <person name="Nelson K.E."/>
        </authorList>
    </citation>
    <scope>NUCLEOTIDE SEQUENCE [LARGE SCALE GENOMIC DNA]</scope>
    <source>
        <strain evidence="5 6">F0067</strain>
    </source>
</reference>
<dbReference type="PANTHER" id="PTHR23026">
    <property type="entry name" value="NADPH NITROREDUCTASE"/>
    <property type="match status" value="1"/>
</dbReference>
<comment type="caution">
    <text evidence="5">The sequence shown here is derived from an EMBL/GenBank/DDBJ whole genome shotgun (WGS) entry which is preliminary data.</text>
</comment>
<evidence type="ECO:0000313" key="6">
    <source>
        <dbReference type="Proteomes" id="UP000016648"/>
    </source>
</evidence>
<keyword evidence="1" id="KW-0285">Flavoprotein</keyword>
<accession>U2P422</accession>
<dbReference type="InterPro" id="IPR000415">
    <property type="entry name" value="Nitroreductase-like"/>
</dbReference>
<dbReference type="PANTHER" id="PTHR23026:SF90">
    <property type="entry name" value="IODOTYROSINE DEIODINASE 1"/>
    <property type="match status" value="1"/>
</dbReference>
<keyword evidence="3" id="KW-0560">Oxidoreductase</keyword>
<dbReference type="EMBL" id="AWEY01000039">
    <property type="protein sequence ID" value="ERK38424.1"/>
    <property type="molecule type" value="Genomic_DNA"/>
</dbReference>
<dbReference type="CDD" id="cd20609">
    <property type="entry name" value="nitroreductase"/>
    <property type="match status" value="1"/>
</dbReference>